<evidence type="ECO:0000313" key="5">
    <source>
        <dbReference type="Proteomes" id="UP000432089"/>
    </source>
</evidence>
<gene>
    <name evidence="4" type="ORF">F6X38_16495</name>
</gene>
<dbReference type="SUPFAM" id="SSF56925">
    <property type="entry name" value="OMPA-like"/>
    <property type="match status" value="1"/>
</dbReference>
<feature type="chain" id="PRO_5031053099" evidence="2">
    <location>
        <begin position="27"/>
        <end position="275"/>
    </location>
</feature>
<dbReference type="AlphaFoldDB" id="A0A7V7TVI3"/>
<dbReference type="Proteomes" id="UP000432089">
    <property type="component" value="Unassembled WGS sequence"/>
</dbReference>
<evidence type="ECO:0000259" key="3">
    <source>
        <dbReference type="Pfam" id="PF13505"/>
    </source>
</evidence>
<protein>
    <submittedName>
        <fullName evidence="4">Porin family protein</fullName>
    </submittedName>
</protein>
<dbReference type="EMBL" id="VZDO01000014">
    <property type="protein sequence ID" value="KAB0678027.1"/>
    <property type="molecule type" value="Genomic_DNA"/>
</dbReference>
<dbReference type="InterPro" id="IPR027385">
    <property type="entry name" value="Beta-barrel_OMP"/>
</dbReference>
<proteinExistence type="predicted"/>
<feature type="domain" description="Outer membrane protein beta-barrel" evidence="3">
    <location>
        <begin position="15"/>
        <end position="272"/>
    </location>
</feature>
<evidence type="ECO:0000256" key="2">
    <source>
        <dbReference type="SAM" id="SignalP"/>
    </source>
</evidence>
<accession>A0A7V7TVI3</accession>
<dbReference type="InterPro" id="IPR011250">
    <property type="entry name" value="OMP/PagP_B-barrel"/>
</dbReference>
<reference evidence="4 5" key="1">
    <citation type="submission" date="2019-09" db="EMBL/GenBank/DDBJ databases">
        <title>YIM 132180 draft genome.</title>
        <authorList>
            <person name="Zhang K."/>
        </authorList>
    </citation>
    <scope>NUCLEOTIDE SEQUENCE [LARGE SCALE GENOMIC DNA]</scope>
    <source>
        <strain evidence="4 5">YIM 132180</strain>
    </source>
</reference>
<evidence type="ECO:0000313" key="4">
    <source>
        <dbReference type="EMBL" id="KAB0678027.1"/>
    </source>
</evidence>
<feature type="signal peptide" evidence="2">
    <location>
        <begin position="1"/>
        <end position="26"/>
    </location>
</feature>
<evidence type="ECO:0000256" key="1">
    <source>
        <dbReference type="ARBA" id="ARBA00022729"/>
    </source>
</evidence>
<dbReference type="Pfam" id="PF13505">
    <property type="entry name" value="OMP_b-brl"/>
    <property type="match status" value="1"/>
</dbReference>
<comment type="caution">
    <text evidence="4">The sequence shown here is derived from an EMBL/GenBank/DDBJ whole genome shotgun (WGS) entry which is preliminary data.</text>
</comment>
<organism evidence="4 5">
    <name type="scientific">Plantimonas leprariae</name>
    <dbReference type="NCBI Taxonomy" id="2615207"/>
    <lineage>
        <taxon>Bacteria</taxon>
        <taxon>Pseudomonadati</taxon>
        <taxon>Pseudomonadota</taxon>
        <taxon>Alphaproteobacteria</taxon>
        <taxon>Hyphomicrobiales</taxon>
        <taxon>Aurantimonadaceae</taxon>
        <taxon>Plantimonas</taxon>
    </lineage>
</organism>
<dbReference type="RefSeq" id="WP_150971518.1">
    <property type="nucleotide sequence ID" value="NZ_VZDO01000014.1"/>
</dbReference>
<sequence>MSTLRKTIAPLAAGIALALAAGSAYAADLIEQAPLVPVEVGSGWYLRGDLSYDFKSDLDADYGMKYEDKFGTKYSKDDKFDDYGLDDNIDYGAGFGYQFTDYFRGDLTAHYWKTDLKYDGKDLGDTLCLSTAIAGYACDDSGDANAKAWELMANAYLDLGTFAGFTPYVGGGVGAVHVKYDDIKVAGHCSVGGVTCGRDVDFGLEGQGDWRFAYALTAGAAYDLTQNLKLDVGYRYLDVDSGDMYRTSLTGGDYTQKDGGFHRHTIQAGLRYSLF</sequence>
<name>A0A7V7TVI3_9HYPH</name>
<dbReference type="Gene3D" id="2.40.160.20">
    <property type="match status" value="1"/>
</dbReference>
<keyword evidence="1 2" id="KW-0732">Signal</keyword>
<keyword evidence="5" id="KW-1185">Reference proteome</keyword>